<dbReference type="InParanoid" id="A0A804JVA0"/>
<dbReference type="EMBL" id="HG996473">
    <property type="protein sequence ID" value="CAG1856451.1"/>
    <property type="molecule type" value="Genomic_DNA"/>
</dbReference>
<proteinExistence type="predicted"/>
<dbReference type="Gene3D" id="1.20.1280.50">
    <property type="match status" value="1"/>
</dbReference>
<evidence type="ECO:0000313" key="3">
    <source>
        <dbReference type="EnsemblPlants" id="Ma07_p13010.1"/>
    </source>
</evidence>
<dbReference type="Gramene" id="Ma07_t13010.1">
    <property type="protein sequence ID" value="Ma07_p13010.1"/>
    <property type="gene ID" value="Ma07_g13010"/>
</dbReference>
<dbReference type="PANTHER" id="PTHR44586:SF25">
    <property type="entry name" value="(WILD MALAYSIAN BANANA) HYPOTHETICAL PROTEIN"/>
    <property type="match status" value="1"/>
</dbReference>
<dbReference type="PANTHER" id="PTHR44586">
    <property type="entry name" value="F-BOX DOMAIN CONTAINING PROTEIN, EXPRESSED"/>
    <property type="match status" value="1"/>
</dbReference>
<keyword evidence="4" id="KW-1185">Reference proteome</keyword>
<evidence type="ECO:0000313" key="4">
    <source>
        <dbReference type="Proteomes" id="UP000012960"/>
    </source>
</evidence>
<name>A0A804JVA0_MUSAM</name>
<organism evidence="3 4">
    <name type="scientific">Musa acuminata subsp. malaccensis</name>
    <name type="common">Wild banana</name>
    <name type="synonym">Musa malaccensis</name>
    <dbReference type="NCBI Taxonomy" id="214687"/>
    <lineage>
        <taxon>Eukaryota</taxon>
        <taxon>Viridiplantae</taxon>
        <taxon>Streptophyta</taxon>
        <taxon>Embryophyta</taxon>
        <taxon>Tracheophyta</taxon>
        <taxon>Spermatophyta</taxon>
        <taxon>Magnoliopsida</taxon>
        <taxon>Liliopsida</taxon>
        <taxon>Zingiberales</taxon>
        <taxon>Musaceae</taxon>
        <taxon>Musa</taxon>
    </lineage>
</organism>
<sequence length="387" mass="44173">MADWSKLSTDVLGLIHDKLSIPDCIRLKAACKSWNLAFKFEHHCTPKLQSPWLMLPDHNDTVAWFFSIADKKIYKVPCPEPMIRRRICIGSCHGWLITVDDNCNMHLLNPLTGVQIPLPSVTTLPFVIIVRDSQERINNFMIGEQQTNGDVVYLAYSVWRMRRFFFHKAVLSMAPDADGNFTVVMIYSVRKRLAFARAGDEAWTSIQTPHGFHDVIHCDDKFYTASHGGTVMAWEPNGLAIVSEIVSSDIDEAYIGCMMYLVESPDGNLMLIARHAGEDPIISHTSLFLVFALDEQDLRWKTVKSLHQQTLFLGSNQSMFLSAVDFPELKHNCIYFTNNILEFCAYFQYADSDIGTFNMESKKIEPIDHVGRHLNWPPSVWFFPSLS</sequence>
<dbReference type="EnsemblPlants" id="Ma07_t13010.1">
    <property type="protein sequence ID" value="Ma07_p13010.1"/>
    <property type="gene ID" value="Ma07_g13010"/>
</dbReference>
<feature type="domain" description="KIB1-4 beta-propeller" evidence="1">
    <location>
        <begin position="65"/>
        <end position="358"/>
    </location>
</feature>
<dbReference type="InterPro" id="IPR011047">
    <property type="entry name" value="Quinoprotein_ADH-like_sf"/>
</dbReference>
<protein>
    <submittedName>
        <fullName evidence="2">(wild Malaysian banana) hypothetical protein</fullName>
    </submittedName>
</protein>
<reference evidence="2" key="1">
    <citation type="submission" date="2021-03" db="EMBL/GenBank/DDBJ databases">
        <authorList>
            <consortium name="Genoscope - CEA"/>
            <person name="William W."/>
        </authorList>
    </citation>
    <scope>NUCLEOTIDE SEQUENCE</scope>
    <source>
        <strain evidence="2">Doubled-haploid Pahang</strain>
    </source>
</reference>
<accession>A0A804JVA0</accession>
<evidence type="ECO:0000259" key="1">
    <source>
        <dbReference type="Pfam" id="PF03478"/>
    </source>
</evidence>
<dbReference type="SUPFAM" id="SSF50998">
    <property type="entry name" value="Quinoprotein alcohol dehydrogenase-like"/>
    <property type="match status" value="1"/>
</dbReference>
<dbReference type="Proteomes" id="UP000012960">
    <property type="component" value="Unplaced"/>
</dbReference>
<dbReference type="AlphaFoldDB" id="A0A804JVA0"/>
<dbReference type="InterPro" id="IPR005174">
    <property type="entry name" value="KIB1-4_b-propeller"/>
</dbReference>
<dbReference type="Pfam" id="PF03478">
    <property type="entry name" value="Beta-prop_KIB1-4"/>
    <property type="match status" value="1"/>
</dbReference>
<dbReference type="OMA" id="GTIIMYK"/>
<evidence type="ECO:0000313" key="2">
    <source>
        <dbReference type="EMBL" id="CAG1856451.1"/>
    </source>
</evidence>
<dbReference type="FunCoup" id="A0A804JVA0">
    <property type="interactions" value="2743"/>
</dbReference>
<reference evidence="3" key="2">
    <citation type="submission" date="2021-05" db="UniProtKB">
        <authorList>
            <consortium name="EnsemblPlants"/>
        </authorList>
    </citation>
    <scope>IDENTIFICATION</scope>
    <source>
        <strain evidence="3">subsp. malaccensis</strain>
    </source>
</reference>
<gene>
    <name evidence="2" type="ORF">GSMUA_41870.1</name>
</gene>